<feature type="repeat" description="ANK" evidence="3">
    <location>
        <begin position="542"/>
        <end position="571"/>
    </location>
</feature>
<dbReference type="Pfam" id="PF14420">
    <property type="entry name" value="Clr5"/>
    <property type="match status" value="1"/>
</dbReference>
<dbReference type="EMBL" id="MDYM01000003">
    <property type="protein sequence ID" value="OQD67430.1"/>
    <property type="molecule type" value="Genomic_DNA"/>
</dbReference>
<dbReference type="InterPro" id="IPR036770">
    <property type="entry name" value="Ankyrin_rpt-contain_sf"/>
</dbReference>
<evidence type="ECO:0000259" key="4">
    <source>
        <dbReference type="Pfam" id="PF14420"/>
    </source>
</evidence>
<dbReference type="SUPFAM" id="SSF48403">
    <property type="entry name" value="Ankyrin repeat"/>
    <property type="match status" value="4"/>
</dbReference>
<dbReference type="PANTHER" id="PTHR24198">
    <property type="entry name" value="ANKYRIN REPEAT AND PROTEIN KINASE DOMAIN-CONTAINING PROTEIN"/>
    <property type="match status" value="1"/>
</dbReference>
<gene>
    <name evidence="5" type="ORF">PENPOL_c003G05084</name>
</gene>
<dbReference type="Pfam" id="PF12796">
    <property type="entry name" value="Ank_2"/>
    <property type="match status" value="1"/>
</dbReference>
<organism evidence="5 6">
    <name type="scientific">Penicillium polonicum</name>
    <dbReference type="NCBI Taxonomy" id="60169"/>
    <lineage>
        <taxon>Eukaryota</taxon>
        <taxon>Fungi</taxon>
        <taxon>Dikarya</taxon>
        <taxon>Ascomycota</taxon>
        <taxon>Pezizomycotina</taxon>
        <taxon>Eurotiomycetes</taxon>
        <taxon>Eurotiomycetidae</taxon>
        <taxon>Eurotiales</taxon>
        <taxon>Aspergillaceae</taxon>
        <taxon>Penicillium</taxon>
    </lineage>
</organism>
<reference evidence="6" key="1">
    <citation type="journal article" date="2017" name="Nat. Microbiol.">
        <title>Global analysis of biosynthetic gene clusters reveals vast potential of secondary metabolite production in Penicillium species.</title>
        <authorList>
            <person name="Nielsen J.C."/>
            <person name="Grijseels S."/>
            <person name="Prigent S."/>
            <person name="Ji B."/>
            <person name="Dainat J."/>
            <person name="Nielsen K.F."/>
            <person name="Frisvad J.C."/>
            <person name="Workman M."/>
            <person name="Nielsen J."/>
        </authorList>
    </citation>
    <scope>NUCLEOTIDE SEQUENCE [LARGE SCALE GENOMIC DNA]</scope>
    <source>
        <strain evidence="6">IBT 4502</strain>
    </source>
</reference>
<dbReference type="SMART" id="SM00248">
    <property type="entry name" value="ANK"/>
    <property type="match status" value="11"/>
</dbReference>
<keyword evidence="1" id="KW-0677">Repeat</keyword>
<proteinExistence type="predicted"/>
<dbReference type="Gene3D" id="1.25.40.20">
    <property type="entry name" value="Ankyrin repeat-containing domain"/>
    <property type="match status" value="2"/>
</dbReference>
<keyword evidence="6" id="KW-1185">Reference proteome</keyword>
<feature type="domain" description="Clr5" evidence="4">
    <location>
        <begin position="34"/>
        <end position="84"/>
    </location>
</feature>
<evidence type="ECO:0000313" key="6">
    <source>
        <dbReference type="Proteomes" id="UP000191408"/>
    </source>
</evidence>
<feature type="repeat" description="ANK" evidence="3">
    <location>
        <begin position="1026"/>
        <end position="1051"/>
    </location>
</feature>
<dbReference type="InterPro" id="IPR025676">
    <property type="entry name" value="Clr5_dom"/>
</dbReference>
<feature type="repeat" description="ANK" evidence="3">
    <location>
        <begin position="373"/>
        <end position="405"/>
    </location>
</feature>
<accession>A0A1V6NS04</accession>
<dbReference type="PANTHER" id="PTHR24198:SF165">
    <property type="entry name" value="ANKYRIN REPEAT-CONTAINING PROTEIN-RELATED"/>
    <property type="match status" value="1"/>
</dbReference>
<protein>
    <recommendedName>
        <fullName evidence="4">Clr5 domain-containing protein</fullName>
    </recommendedName>
</protein>
<dbReference type="AlphaFoldDB" id="A0A1V6NS04"/>
<keyword evidence="2 3" id="KW-0040">ANK repeat</keyword>
<dbReference type="PROSITE" id="PS50088">
    <property type="entry name" value="ANK_REPEAT"/>
    <property type="match status" value="4"/>
</dbReference>
<dbReference type="PROSITE" id="PS50297">
    <property type="entry name" value="ANK_REP_REGION"/>
    <property type="match status" value="2"/>
</dbReference>
<dbReference type="OrthoDB" id="194358at2759"/>
<evidence type="ECO:0000256" key="2">
    <source>
        <dbReference type="ARBA" id="ARBA00023043"/>
    </source>
</evidence>
<evidence type="ECO:0000256" key="1">
    <source>
        <dbReference type="ARBA" id="ARBA00022737"/>
    </source>
</evidence>
<dbReference type="Proteomes" id="UP000191408">
    <property type="component" value="Unassembled WGS sequence"/>
</dbReference>
<evidence type="ECO:0000256" key="3">
    <source>
        <dbReference type="PROSITE-ProRule" id="PRU00023"/>
    </source>
</evidence>
<name>A0A1V6NS04_PENPO</name>
<dbReference type="STRING" id="60169.A0A1V6NS04"/>
<evidence type="ECO:0000313" key="5">
    <source>
        <dbReference type="EMBL" id="OQD67430.1"/>
    </source>
</evidence>
<dbReference type="Pfam" id="PF00023">
    <property type="entry name" value="Ank"/>
    <property type="match status" value="1"/>
</dbReference>
<feature type="repeat" description="ANK" evidence="3">
    <location>
        <begin position="991"/>
        <end position="1023"/>
    </location>
</feature>
<comment type="caution">
    <text evidence="5">The sequence shown here is derived from an EMBL/GenBank/DDBJ whole genome shotgun (WGS) entry which is preliminary data.</text>
</comment>
<sequence>MICVFPQNLLRRLVSHTCGSLLPSTILTTMAGSDFEPFKLDIERLYIHENQTLTHVMDYMASKHFLIKSPGQYNRQLKKWGFVKGRITADQWNWMANKQSKRKFNDKKESEFYIGGNQVHVPKLKKAKYRDAYVSSIARYSTAPSPKTPEGFFVCTPTSPEMELTWNGSLPWLRFISLVRLKESREPPSSASSLSICSPRGTDTLTRTVNHELMGRLSTIIPWNKLGHPLNIHSSSQTSAALSILMPEEFQGQHDALSTGLNSSTNKGRDRMALELFLLSNNITSQDPDKTTRGNMRSDDERMMQMLGDYGWKDLAHVQTLLSASEPTAEAIAEKVFAIALRLHHVDAVKMMLEAHMDLNIPLIESTPHGVLTPLQFTAKSHHERSEELVNLLISHGADVNHAGTQYPPLFYAIRKRENRIIRALMLHGAIVTPSCLSIATHLKDIEVFADIADSCSDVNAITGWQSALAEAVKRRNVPIIEILLAKGANMDNMVSINIDHDIATTTILGLGAMSRSIDVVRALLRGCHEMNPSFVRMPYVSPIVLAVREESVEITQALLQAGVDIKLADEQGKMTLLERVTKDCSTASLVPLCKVLIAYGAQVDRPFSAQKYENSALLIALNRKLPSPEVVQLLINAGARLNDEYTKPPYTALGAAVEQGNEVLINNLFATGATFVGTKLQAIGSLPTAIYLQENGVLEGILSVSGPGILAAALSAKKTDLAKYLLEHNADHEERIENEDNFPCQQTPLEAAIETQDFTFVKRLLERGARVTDSVLGDAISKDPVFLKYLLARFRGSAPTAVGAAVSCRASLQLLQLLQGAGLDPTGVPKLFQEYWDLDNFELPLPESVLEIAVVLGTRETLQFLLQWTPWSPRLTGRAFTIAIFLDLEDLAEDILSFHPDLTQEITIKYAKCEEGEERETYRPLEAAVNMQMIPIARELMKKVDVNYLGRGARRRTALQYAVEKGNMELINLLISKHNARIDGPPAADGGATALQIACLKGYIGITRRLLDLGADVNEAPAKFNGRTALQGAAEHGRIDTLQMLLNEGALIVGEGEPQYRRAVELAERNGHHAAVRLLRSWRDSVCLTSSAV</sequence>
<dbReference type="InterPro" id="IPR002110">
    <property type="entry name" value="Ankyrin_rpt"/>
</dbReference>